<sequence length="903" mass="100233">MLTNLPPEILHEIVVLACPLIRLSYDPKTPTIRNSFEVSPPAAAARIAQTCSVLNTRVEYTTNALLFARIFERTFDFDAARRRLGTEWAGPHGLAWEGKRRWVTIKRIKAAVATWECDECKSLSWLDFYGEEDILSDLWTVYFMLLENDGRNAILLLHGASLGSYVEMLCGLFFGRRLVGRVGWPRETQERALLAWILCAWDPMPGDFYDQDLYHQTKLSMRAFAFGSFKYSLGILPPTYFHHPSRRNPSHYNHQPSPISEEPYPLTTSSSSSRYTAWITPLKPPIYKYSADPLVPVPLYARTIWVYQPSMAVAALLWYFRGVDEASDGQSDTEEQHHHKTSPDSINSGQNPVTQSTTTNNSSPFARSSMSSYFSPVQTQTRGWTTPVLFAPPVAATGEEAYQAVMNKRYRNELYMRGFNAPSRQLETEWVRRLEGQMRFNGPNPNPITGFVPGSLEGTWEGGFVYLDFPDYAQFLTGEREADADFYSLPADKLYGVNRQVWKLKEYELPVNPSEYTSSSMGNSAASGSLGRQSNYRPTRGSTIESTQGPTSMSSSSSSSCYEPLTEGKWRDGWLPPAESLQWRLPDDCGDELEIVETVPVDVELQNMRTGALTESTHGSFSSSSMGGDDEDSVGWEKEKLGVSNRVAGPAGLAGFTGRASYAVGPGPPRDADTASVTPIGLKNSREIEGPAPKEIPARMLVADPTSPRSPEFDTTLMPGMSGFGGRRRESGVDEYSFGNVGGTRRSTMDTDAPVSSEGGHKRVVEKVSRYIRWDPHVAWAKQAIWGAASGTSGGASVHGKTRGGGGHPGHPAVVPKVRRQIRDILIFGESHSSWGEATIRGRVRSHDGLITLVKNYPQRATWIYTGYMVGGESFVGRWRDADSPDEINGYEGPFAMKRRPRV</sequence>
<feature type="region of interest" description="Disordered" evidence="1">
    <location>
        <begin position="792"/>
        <end position="814"/>
    </location>
</feature>
<reference evidence="3" key="2">
    <citation type="submission" date="2015-01" db="EMBL/GenBank/DDBJ databases">
        <title>Evolutionary Origins and Diversification of the Mycorrhizal Mutualists.</title>
        <authorList>
            <consortium name="DOE Joint Genome Institute"/>
            <consortium name="Mycorrhizal Genomics Consortium"/>
            <person name="Kohler A."/>
            <person name="Kuo A."/>
            <person name="Nagy L.G."/>
            <person name="Floudas D."/>
            <person name="Copeland A."/>
            <person name="Barry K.W."/>
            <person name="Cichocki N."/>
            <person name="Veneault-Fourrey C."/>
            <person name="LaButti K."/>
            <person name="Lindquist E.A."/>
            <person name="Lipzen A."/>
            <person name="Lundell T."/>
            <person name="Morin E."/>
            <person name="Murat C."/>
            <person name="Riley R."/>
            <person name="Ohm R."/>
            <person name="Sun H."/>
            <person name="Tunlid A."/>
            <person name="Henrissat B."/>
            <person name="Grigoriev I.V."/>
            <person name="Hibbett D.S."/>
            <person name="Martin F."/>
        </authorList>
    </citation>
    <scope>NUCLEOTIDE SEQUENCE [LARGE SCALE GENOMIC DNA]</scope>
    <source>
        <strain evidence="3">MAFF 305830</strain>
    </source>
</reference>
<feature type="region of interest" description="Disordered" evidence="1">
    <location>
        <begin position="513"/>
        <end position="564"/>
    </location>
</feature>
<dbReference type="OrthoDB" id="3263050at2759"/>
<reference evidence="2 3" key="1">
    <citation type="submission" date="2014-04" db="EMBL/GenBank/DDBJ databases">
        <authorList>
            <consortium name="DOE Joint Genome Institute"/>
            <person name="Kuo A."/>
            <person name="Zuccaro A."/>
            <person name="Kohler A."/>
            <person name="Nagy L.G."/>
            <person name="Floudas D."/>
            <person name="Copeland A."/>
            <person name="Barry K.W."/>
            <person name="Cichocki N."/>
            <person name="Veneault-Fourrey C."/>
            <person name="LaButti K."/>
            <person name="Lindquist E.A."/>
            <person name="Lipzen A."/>
            <person name="Lundell T."/>
            <person name="Morin E."/>
            <person name="Murat C."/>
            <person name="Sun H."/>
            <person name="Tunlid A."/>
            <person name="Henrissat B."/>
            <person name="Grigoriev I.V."/>
            <person name="Hibbett D.S."/>
            <person name="Martin F."/>
            <person name="Nordberg H.P."/>
            <person name="Cantor M.N."/>
            <person name="Hua S.X."/>
        </authorList>
    </citation>
    <scope>NUCLEOTIDE SEQUENCE [LARGE SCALE GENOMIC DNA]</scope>
    <source>
        <strain evidence="2 3">MAFF 305830</strain>
    </source>
</reference>
<evidence type="ECO:0000313" key="3">
    <source>
        <dbReference type="Proteomes" id="UP000054097"/>
    </source>
</evidence>
<keyword evidence="3" id="KW-1185">Reference proteome</keyword>
<feature type="region of interest" description="Disordered" evidence="1">
    <location>
        <begin position="614"/>
        <end position="633"/>
    </location>
</feature>
<feature type="region of interest" description="Disordered" evidence="1">
    <location>
        <begin position="723"/>
        <end position="761"/>
    </location>
</feature>
<evidence type="ECO:0000256" key="1">
    <source>
        <dbReference type="SAM" id="MobiDB-lite"/>
    </source>
</evidence>
<dbReference type="Proteomes" id="UP000054097">
    <property type="component" value="Unassembled WGS sequence"/>
</dbReference>
<proteinExistence type="predicted"/>
<dbReference type="EMBL" id="KN824330">
    <property type="protein sequence ID" value="KIM23899.1"/>
    <property type="molecule type" value="Genomic_DNA"/>
</dbReference>
<feature type="region of interest" description="Disordered" evidence="1">
    <location>
        <begin position="327"/>
        <end position="365"/>
    </location>
</feature>
<evidence type="ECO:0008006" key="4">
    <source>
        <dbReference type="Google" id="ProtNLM"/>
    </source>
</evidence>
<feature type="compositionally biased region" description="Polar residues" evidence="1">
    <location>
        <begin position="530"/>
        <end position="551"/>
    </location>
</feature>
<dbReference type="AlphaFoldDB" id="A0A0C3AV43"/>
<gene>
    <name evidence="2" type="ORF">M408DRAFT_332090</name>
</gene>
<evidence type="ECO:0000313" key="2">
    <source>
        <dbReference type="EMBL" id="KIM23899.1"/>
    </source>
</evidence>
<name>A0A0C3AV43_SERVB</name>
<feature type="compositionally biased region" description="Polar residues" evidence="1">
    <location>
        <begin position="343"/>
        <end position="365"/>
    </location>
</feature>
<feature type="compositionally biased region" description="Low complexity" evidence="1">
    <location>
        <begin position="518"/>
        <end position="529"/>
    </location>
</feature>
<protein>
    <recommendedName>
        <fullName evidence="4">F-box domain-containing protein</fullName>
    </recommendedName>
</protein>
<dbReference type="HOGENOM" id="CLU_011151_0_0_1"/>
<organism evidence="2 3">
    <name type="scientific">Serendipita vermifera MAFF 305830</name>
    <dbReference type="NCBI Taxonomy" id="933852"/>
    <lineage>
        <taxon>Eukaryota</taxon>
        <taxon>Fungi</taxon>
        <taxon>Dikarya</taxon>
        <taxon>Basidiomycota</taxon>
        <taxon>Agaricomycotina</taxon>
        <taxon>Agaricomycetes</taxon>
        <taxon>Sebacinales</taxon>
        <taxon>Serendipitaceae</taxon>
        <taxon>Serendipita</taxon>
    </lineage>
</organism>
<feature type="compositionally biased region" description="Low complexity" evidence="1">
    <location>
        <begin position="616"/>
        <end position="627"/>
    </location>
</feature>
<accession>A0A0C3AV43</accession>
<feature type="region of interest" description="Disordered" evidence="1">
    <location>
        <begin position="247"/>
        <end position="267"/>
    </location>
</feature>